<protein>
    <submittedName>
        <fullName evidence="7">Polysaccharide biosynthesis protein</fullName>
    </submittedName>
</protein>
<feature type="transmembrane region" description="Helical" evidence="6">
    <location>
        <begin position="328"/>
        <end position="345"/>
    </location>
</feature>
<evidence type="ECO:0000256" key="4">
    <source>
        <dbReference type="ARBA" id="ARBA00022989"/>
    </source>
</evidence>
<feature type="transmembrane region" description="Helical" evidence="6">
    <location>
        <begin position="56"/>
        <end position="79"/>
    </location>
</feature>
<sequence>MDAFVREVRNKGSRIWRGAMTLTAAALLVKVMSVAYRLLYQNFAGDVGFYVYQQIYPFYAIAVAIGGTGFPIVIAKYLAESEAGGWRKQQILHHALIALLILCSLLFFLLFFVAGPLTKAMGDKSLEPLIRFTSTVYLFVPLIAVLRGYFQGRHENMLPTAVSQISEQMVRVLLIIGLSWYLFLHHGTPYQFGLAATAGSVIAPVSALVILMCFAGTRPLSRLVIRRSTRETFDGKLLREILETGCLFSILAMPLIAFQLADALTLIPLLGEAGVPDPRVAKGVYDRGYLLTQFGLIAAASLTATMIPGLARLTALKSRKEMQRQAGLALRLSLAFGLAAAAGLASLGKEVNIMLFRNAEGTPTFMLIAFVMMTLSVVLTSSGILEASGRPWLPFWHLLTGAIVKCGSNLLLVPLFSVSGAAVATLLATALTAWLNIWALRRFALLDNLPVTRLARLVGAVFIMVLTVWLWKSGIGGLMPQTRGSAAVVAVSGSIAGGLLFLVLLLLFRYFSPTDLIRLPLAGKHFQNRRKHC</sequence>
<evidence type="ECO:0000256" key="1">
    <source>
        <dbReference type="ARBA" id="ARBA00004651"/>
    </source>
</evidence>
<evidence type="ECO:0000313" key="7">
    <source>
        <dbReference type="EMBL" id="XCJ17585.1"/>
    </source>
</evidence>
<dbReference type="PANTHER" id="PTHR30250:SF29">
    <property type="entry name" value="POLYSACCHARIDE BIOSYNTHESIS PROTEIN C-TERMINAL DOMAIN-CONTAINING PROTEIN"/>
    <property type="match status" value="1"/>
</dbReference>
<dbReference type="EMBL" id="CP159510">
    <property type="protein sequence ID" value="XCJ17585.1"/>
    <property type="molecule type" value="Genomic_DNA"/>
</dbReference>
<feature type="transmembrane region" description="Helical" evidence="6">
    <location>
        <begin position="129"/>
        <end position="150"/>
    </location>
</feature>
<proteinExistence type="predicted"/>
<comment type="subcellular location">
    <subcellularLocation>
        <location evidence="1">Cell membrane</location>
        <topology evidence="1">Multi-pass membrane protein</topology>
    </subcellularLocation>
</comment>
<dbReference type="InterPro" id="IPR050833">
    <property type="entry name" value="Poly_Biosynth_Transport"/>
</dbReference>
<evidence type="ECO:0000256" key="6">
    <source>
        <dbReference type="SAM" id="Phobius"/>
    </source>
</evidence>
<keyword evidence="2" id="KW-1003">Cell membrane</keyword>
<feature type="transmembrane region" description="Helical" evidence="6">
    <location>
        <begin position="365"/>
        <end position="385"/>
    </location>
</feature>
<feature type="transmembrane region" description="Helical" evidence="6">
    <location>
        <begin position="194"/>
        <end position="217"/>
    </location>
</feature>
<dbReference type="InterPro" id="IPR024923">
    <property type="entry name" value="PG_synth_SpoVB"/>
</dbReference>
<reference evidence="7" key="1">
    <citation type="submission" date="2024-06" db="EMBL/GenBank/DDBJ databases">
        <authorList>
            <person name="Fan A."/>
            <person name="Zhang F.Y."/>
            <person name="Zhang L."/>
        </authorList>
    </citation>
    <scope>NUCLEOTIDE SEQUENCE</scope>
    <source>
        <strain evidence="7">Y61</strain>
    </source>
</reference>
<feature type="transmembrane region" description="Helical" evidence="6">
    <location>
        <begin position="418"/>
        <end position="439"/>
    </location>
</feature>
<dbReference type="InterPro" id="IPR002797">
    <property type="entry name" value="Polysacc_synth"/>
</dbReference>
<name>A0AAU8II13_9BACL</name>
<organism evidence="7">
    <name type="scientific">Sporolactobacillus sp. Y61</name>
    <dbReference type="NCBI Taxonomy" id="3160863"/>
    <lineage>
        <taxon>Bacteria</taxon>
        <taxon>Bacillati</taxon>
        <taxon>Bacillota</taxon>
        <taxon>Bacilli</taxon>
        <taxon>Bacillales</taxon>
        <taxon>Sporolactobacillaceae</taxon>
        <taxon>Sporolactobacillus</taxon>
    </lineage>
</organism>
<keyword evidence="5 6" id="KW-0472">Membrane</keyword>
<keyword evidence="4 6" id="KW-1133">Transmembrane helix</keyword>
<accession>A0AAU8II13</accession>
<evidence type="ECO:0000256" key="5">
    <source>
        <dbReference type="ARBA" id="ARBA00023136"/>
    </source>
</evidence>
<feature type="transmembrane region" description="Helical" evidence="6">
    <location>
        <begin position="91"/>
        <end position="117"/>
    </location>
</feature>
<feature type="transmembrane region" description="Helical" evidence="6">
    <location>
        <begin position="451"/>
        <end position="471"/>
    </location>
</feature>
<dbReference type="Pfam" id="PF01943">
    <property type="entry name" value="Polysacc_synt"/>
    <property type="match status" value="1"/>
</dbReference>
<feature type="transmembrane region" description="Helical" evidence="6">
    <location>
        <begin position="392"/>
        <end position="412"/>
    </location>
</feature>
<dbReference type="PANTHER" id="PTHR30250">
    <property type="entry name" value="PST FAMILY PREDICTED COLANIC ACID TRANSPORTER"/>
    <property type="match status" value="1"/>
</dbReference>
<dbReference type="CDD" id="cd13124">
    <property type="entry name" value="MATE_SpoVB_like"/>
    <property type="match status" value="1"/>
</dbReference>
<feature type="transmembrane region" description="Helical" evidence="6">
    <location>
        <begin position="246"/>
        <end position="270"/>
    </location>
</feature>
<dbReference type="GO" id="GO:0005886">
    <property type="term" value="C:plasma membrane"/>
    <property type="evidence" value="ECO:0007669"/>
    <property type="project" value="UniProtKB-SubCell"/>
</dbReference>
<dbReference type="AlphaFoldDB" id="A0AAU8II13"/>
<gene>
    <name evidence="7" type="ORF">ABNN70_03535</name>
</gene>
<evidence type="ECO:0000256" key="3">
    <source>
        <dbReference type="ARBA" id="ARBA00022692"/>
    </source>
</evidence>
<feature type="transmembrane region" description="Helical" evidence="6">
    <location>
        <begin position="486"/>
        <end position="508"/>
    </location>
</feature>
<keyword evidence="3 6" id="KW-0812">Transmembrane</keyword>
<feature type="transmembrane region" description="Helical" evidence="6">
    <location>
        <begin position="290"/>
        <end position="316"/>
    </location>
</feature>
<feature type="transmembrane region" description="Helical" evidence="6">
    <location>
        <begin position="170"/>
        <end position="188"/>
    </location>
</feature>
<feature type="transmembrane region" description="Helical" evidence="6">
    <location>
        <begin position="15"/>
        <end position="36"/>
    </location>
</feature>
<evidence type="ECO:0000256" key="2">
    <source>
        <dbReference type="ARBA" id="ARBA00022475"/>
    </source>
</evidence>
<dbReference type="RefSeq" id="WP_353948767.1">
    <property type="nucleotide sequence ID" value="NZ_CP159510.1"/>
</dbReference>